<dbReference type="SUPFAM" id="SSF54909">
    <property type="entry name" value="Dimeric alpha+beta barrel"/>
    <property type="match status" value="1"/>
</dbReference>
<evidence type="ECO:0000313" key="2">
    <source>
        <dbReference type="Proteomes" id="UP001200110"/>
    </source>
</evidence>
<dbReference type="Gene3D" id="3.30.70.100">
    <property type="match status" value="1"/>
</dbReference>
<protein>
    <submittedName>
        <fullName evidence="1">DUF1428 domain-containing protein</fullName>
    </submittedName>
</protein>
<keyword evidence="2" id="KW-1185">Reference proteome</keyword>
<gene>
    <name evidence="1" type="ORF">L5G33_07190</name>
</gene>
<dbReference type="InterPro" id="IPR009874">
    <property type="entry name" value="DUF1428"/>
</dbReference>
<dbReference type="InterPro" id="IPR011008">
    <property type="entry name" value="Dimeric_a/b-barrel"/>
</dbReference>
<dbReference type="Pfam" id="PF07237">
    <property type="entry name" value="DUF1428"/>
    <property type="match status" value="1"/>
</dbReference>
<dbReference type="EMBL" id="JAKKOR010000005">
    <property type="protein sequence ID" value="MCF8588256.1"/>
    <property type="molecule type" value="Genomic_DNA"/>
</dbReference>
<name>A0ABS9IRR7_9ACTN</name>
<evidence type="ECO:0000313" key="1">
    <source>
        <dbReference type="EMBL" id="MCF8588256.1"/>
    </source>
</evidence>
<sequence>MTFADITIVPVPSEREDAYLEFSRRMAEVYREHGATNIVDYWQAEGSADQAGFHGDGATYAPGALRGIASIAGASDSDSVVVTVTEWPSREVRDRGTAAATKDPRVVATLDETPVFDGSRLAADSFAIAMRVDSH</sequence>
<organism evidence="1 2">
    <name type="scientific">Gordonia liuliyuniae</name>
    <dbReference type="NCBI Taxonomy" id="2911517"/>
    <lineage>
        <taxon>Bacteria</taxon>
        <taxon>Bacillati</taxon>
        <taxon>Actinomycetota</taxon>
        <taxon>Actinomycetes</taxon>
        <taxon>Mycobacteriales</taxon>
        <taxon>Gordoniaceae</taxon>
        <taxon>Gordonia</taxon>
    </lineage>
</organism>
<dbReference type="RefSeq" id="WP_236997475.1">
    <property type="nucleotide sequence ID" value="NZ_JAKKOR010000005.1"/>
</dbReference>
<proteinExistence type="predicted"/>
<dbReference type="Proteomes" id="UP001200110">
    <property type="component" value="Unassembled WGS sequence"/>
</dbReference>
<reference evidence="1 2" key="1">
    <citation type="submission" date="2022-01" db="EMBL/GenBank/DDBJ databases">
        <authorList>
            <person name="Huang Y."/>
        </authorList>
    </citation>
    <scope>NUCLEOTIDE SEQUENCE [LARGE SCALE GENOMIC DNA]</scope>
    <source>
        <strain evidence="1 2">HY366</strain>
    </source>
</reference>
<accession>A0ABS9IRR7</accession>
<comment type="caution">
    <text evidence="1">The sequence shown here is derived from an EMBL/GenBank/DDBJ whole genome shotgun (WGS) entry which is preliminary data.</text>
</comment>